<comment type="catalytic activity">
    <reaction evidence="1">
        <text>Exonucleolytic cleavage in the 3'- to 5'-direction to yield nucleoside 5'-phosphates.</text>
        <dbReference type="EC" id="3.1.11.2"/>
    </reaction>
</comment>
<dbReference type="GO" id="GO:0030896">
    <property type="term" value="C:checkpoint clamp complex"/>
    <property type="evidence" value="ECO:0007669"/>
    <property type="project" value="InterPro"/>
</dbReference>
<evidence type="ECO:0000313" key="16">
    <source>
        <dbReference type="EMBL" id="NWR30045.1"/>
    </source>
</evidence>
<evidence type="ECO:0000256" key="10">
    <source>
        <dbReference type="ARBA" id="ARBA00023242"/>
    </source>
</evidence>
<evidence type="ECO:0000256" key="5">
    <source>
        <dbReference type="ARBA" id="ARBA00022553"/>
    </source>
</evidence>
<evidence type="ECO:0000256" key="14">
    <source>
        <dbReference type="SAM" id="MobiDB-lite"/>
    </source>
</evidence>
<evidence type="ECO:0000256" key="13">
    <source>
        <dbReference type="ARBA" id="ARBA00079896"/>
    </source>
</evidence>
<name>A0A7K4W6G8_9TYRA</name>
<dbReference type="InterPro" id="IPR007268">
    <property type="entry name" value="Rad9/Ddc1"/>
</dbReference>
<dbReference type="PANTHER" id="PTHR15237:SF2">
    <property type="entry name" value="CELL CYCLE CHECKPOINT CONTROL PROTEIN RAD9B"/>
    <property type="match status" value="1"/>
</dbReference>
<dbReference type="Pfam" id="PF04139">
    <property type="entry name" value="Rad9"/>
    <property type="match status" value="1"/>
</dbReference>
<keyword evidence="8" id="KW-0378">Hydrolase</keyword>
<reference evidence="16 17" key="1">
    <citation type="submission" date="2019-09" db="EMBL/GenBank/DDBJ databases">
        <title>Bird 10,000 Genomes (B10K) Project - Family phase.</title>
        <authorList>
            <person name="Zhang G."/>
        </authorList>
    </citation>
    <scope>NUCLEOTIDE SEQUENCE [LARGE SCALE GENOMIC DNA]</scope>
    <source>
        <strain evidence="16">B10K-CU-031-13</strain>
        <tissue evidence="16">Muscle</tissue>
    </source>
</reference>
<dbReference type="PANTHER" id="PTHR15237">
    <property type="entry name" value="DNA REPAIR PROTEIN RAD9"/>
    <property type="match status" value="1"/>
</dbReference>
<dbReference type="Proteomes" id="UP000540952">
    <property type="component" value="Unassembled WGS sequence"/>
</dbReference>
<evidence type="ECO:0000256" key="15">
    <source>
        <dbReference type="SAM" id="SignalP"/>
    </source>
</evidence>
<keyword evidence="10" id="KW-0539">Nucleus</keyword>
<evidence type="ECO:0000256" key="11">
    <source>
        <dbReference type="ARBA" id="ARBA00059283"/>
    </source>
</evidence>
<feature type="region of interest" description="Disordered" evidence="14">
    <location>
        <begin position="388"/>
        <end position="407"/>
    </location>
</feature>
<dbReference type="SUPFAM" id="SSF55979">
    <property type="entry name" value="DNA clamp"/>
    <property type="match status" value="1"/>
</dbReference>
<feature type="chain" id="PRO_5029866610" description="Cell cycle checkpoint control protein RAD9A" evidence="15">
    <location>
        <begin position="19"/>
        <end position="407"/>
    </location>
</feature>
<comment type="subcellular location">
    <subcellularLocation>
        <location evidence="2">Nucleus</location>
    </subcellularLocation>
</comment>
<dbReference type="GO" id="GO:0031573">
    <property type="term" value="P:mitotic intra-S DNA damage checkpoint signaling"/>
    <property type="evidence" value="ECO:0007669"/>
    <property type="project" value="TreeGrafter"/>
</dbReference>
<evidence type="ECO:0000256" key="2">
    <source>
        <dbReference type="ARBA" id="ARBA00004123"/>
    </source>
</evidence>
<dbReference type="EC" id="3.1.11.2" evidence="4"/>
<keyword evidence="7" id="KW-0227">DNA damage</keyword>
<proteinExistence type="inferred from homology"/>
<keyword evidence="17" id="KW-1185">Reference proteome</keyword>
<dbReference type="EMBL" id="VZRD01000048">
    <property type="protein sequence ID" value="NWR30045.1"/>
    <property type="molecule type" value="Genomic_DNA"/>
</dbReference>
<feature type="non-terminal residue" evidence="16">
    <location>
        <position position="407"/>
    </location>
</feature>
<dbReference type="GO" id="GO:0008311">
    <property type="term" value="F:double-stranded DNA 3'-5' DNA exonuclease activity"/>
    <property type="evidence" value="ECO:0007669"/>
    <property type="project" value="UniProtKB-EC"/>
</dbReference>
<dbReference type="GO" id="GO:0071479">
    <property type="term" value="P:cellular response to ionizing radiation"/>
    <property type="evidence" value="ECO:0007669"/>
    <property type="project" value="TreeGrafter"/>
</dbReference>
<feature type="signal peptide" evidence="15">
    <location>
        <begin position="1"/>
        <end position="18"/>
    </location>
</feature>
<dbReference type="GO" id="GO:0006281">
    <property type="term" value="P:DNA repair"/>
    <property type="evidence" value="ECO:0007669"/>
    <property type="project" value="InterPro"/>
</dbReference>
<dbReference type="GO" id="GO:0000076">
    <property type="term" value="P:DNA replication checkpoint signaling"/>
    <property type="evidence" value="ECO:0007669"/>
    <property type="project" value="TreeGrafter"/>
</dbReference>
<dbReference type="AlphaFoldDB" id="A0A7K4W6G8"/>
<feature type="non-terminal residue" evidence="16">
    <location>
        <position position="1"/>
    </location>
</feature>
<comment type="caution">
    <text evidence="16">The sequence shown here is derived from an EMBL/GenBank/DDBJ whole genome shotgun (WGS) entry which is preliminary data.</text>
</comment>
<organism evidence="16 17">
    <name type="scientific">Tachuris rubrigastra</name>
    <dbReference type="NCBI Taxonomy" id="495162"/>
    <lineage>
        <taxon>Eukaryota</taxon>
        <taxon>Metazoa</taxon>
        <taxon>Chordata</taxon>
        <taxon>Craniata</taxon>
        <taxon>Vertebrata</taxon>
        <taxon>Euteleostomi</taxon>
        <taxon>Archelosauria</taxon>
        <taxon>Archosauria</taxon>
        <taxon>Dinosauria</taxon>
        <taxon>Saurischia</taxon>
        <taxon>Theropoda</taxon>
        <taxon>Coelurosauria</taxon>
        <taxon>Aves</taxon>
        <taxon>Neognathae</taxon>
        <taxon>Neoaves</taxon>
        <taxon>Telluraves</taxon>
        <taxon>Australaves</taxon>
        <taxon>Passeriformes</taxon>
        <taxon>Tyrannidae</taxon>
        <taxon>Tachuris</taxon>
    </lineage>
</organism>
<keyword evidence="15" id="KW-0732">Signal</keyword>
<comment type="function">
    <text evidence="11">Component of the 9-1-1 cell-cycle checkpoint response complex that plays a major role in DNA repair. The 9-1-1 complex is recruited to DNA lesion upon damage by the RAD17-replication factor C (RFC) clamp loader complex. Acts then as a sliding clamp platform on DNA for several proteins involved in long-patch base excision repair (LP-BER). The 9-1-1 complex stimulates DNA polymerase beta (POLB) activity by increasing its affinity for the 3'-OH end of the primer-template and stabilizes POLB to those sites where LP-BER proceeds; endonuclease FEN1 cleavage activity on substrates with double, nick, or gap flaps of distinct sequences and lengths; and DNA ligase I (LIG1) on long-patch base excision repair substrates. The 9-1-1 complex is necessary for the recruitment of RHNO1 to sites of double-stranded breaks (DSB) occurring during the S phase. RAD9A possesses 3'-&gt;5' double stranded DNA exonuclease activity.</text>
</comment>
<protein>
    <recommendedName>
        <fullName evidence="12">Cell cycle checkpoint control protein RAD9A</fullName>
        <ecNumber evidence="4">3.1.11.2</ecNumber>
    </recommendedName>
    <alternativeName>
        <fullName evidence="13">DNA repair exonuclease rad9 homolog A</fullName>
    </alternativeName>
</protein>
<evidence type="ECO:0000256" key="1">
    <source>
        <dbReference type="ARBA" id="ARBA00000493"/>
    </source>
</evidence>
<sequence length="407" mass="45702">CLLHCFLSLAVFGRAIHAIARVSDEFWFDPVEKGLALRSVNSSRSAYACVFFSSMFFQHYCWAAVSDPCHQEQQLSLPCKLIVKAVLPVFRCANVLGRNVEKCSISASPGDHHITFQLLCKHGVVKTYNLTFQECDPLQAVFAKHMCPNILKVHSRLLADVMIHFPTSQEEITLSVTPVKVSFKSYTEEDTDFSRTMVTEIHLSPEEFDYFQVGVDSEVTFCLKELRGLLAFSEATSVPVSIHFDRCGKPVSFSVEDILLEGSFILATLCEAQKEVHSQELCCPQQWGSTPCTGCHTVLGSVLHPVSRGISRTQHWCVEHWEHPRGREGFSGKRCRLKVAKTPQITNTRILYHVAPYLCKYCLFQFRSLFFGAVSYKEKDARGDAFQSLVTASDTEEEPGPLQSSPA</sequence>
<keyword evidence="9" id="KW-0269">Exonuclease</keyword>
<evidence type="ECO:0000256" key="8">
    <source>
        <dbReference type="ARBA" id="ARBA00022801"/>
    </source>
</evidence>
<dbReference type="InterPro" id="IPR046938">
    <property type="entry name" value="DNA_clamp_sf"/>
</dbReference>
<evidence type="ECO:0000313" key="17">
    <source>
        <dbReference type="Proteomes" id="UP000540952"/>
    </source>
</evidence>
<evidence type="ECO:0000256" key="12">
    <source>
        <dbReference type="ARBA" id="ARBA00069752"/>
    </source>
</evidence>
<evidence type="ECO:0000256" key="4">
    <source>
        <dbReference type="ARBA" id="ARBA00012115"/>
    </source>
</evidence>
<evidence type="ECO:0000256" key="7">
    <source>
        <dbReference type="ARBA" id="ARBA00022763"/>
    </source>
</evidence>
<evidence type="ECO:0000256" key="3">
    <source>
        <dbReference type="ARBA" id="ARBA00008494"/>
    </source>
</evidence>
<comment type="similarity">
    <text evidence="3">Belongs to the rad9 family.</text>
</comment>
<evidence type="ECO:0000256" key="6">
    <source>
        <dbReference type="ARBA" id="ARBA00022722"/>
    </source>
</evidence>
<evidence type="ECO:0000256" key="9">
    <source>
        <dbReference type="ARBA" id="ARBA00022839"/>
    </source>
</evidence>
<keyword evidence="6" id="KW-0540">Nuclease</keyword>
<gene>
    <name evidence="16" type="primary">Rad9b</name>
    <name evidence="16" type="ORF">TACRUB_R09349</name>
</gene>
<keyword evidence="5" id="KW-0597">Phosphoprotein</keyword>
<dbReference type="CDD" id="cd00577">
    <property type="entry name" value="PCNA"/>
    <property type="match status" value="1"/>
</dbReference>
<dbReference type="Gene3D" id="3.70.10.10">
    <property type="match status" value="1"/>
</dbReference>
<dbReference type="FunFam" id="3.70.10.10:FF:000005">
    <property type="entry name" value="Cell cycle checkpoint control protein"/>
    <property type="match status" value="1"/>
</dbReference>
<accession>A0A7K4W6G8</accession>